<keyword evidence="11" id="KW-0645">Protease</keyword>
<accession>A0ABV0GGG2</accession>
<evidence type="ECO:0000313" key="12">
    <source>
        <dbReference type="Proteomes" id="UP001462640"/>
    </source>
</evidence>
<dbReference type="SUPFAM" id="SSF52540">
    <property type="entry name" value="P-loop containing nucleoside triphosphate hydrolases"/>
    <property type="match status" value="2"/>
</dbReference>
<evidence type="ECO:0000256" key="9">
    <source>
        <dbReference type="SAM" id="MobiDB-lite"/>
    </source>
</evidence>
<dbReference type="InterPro" id="IPR003959">
    <property type="entry name" value="ATPase_AAA_core"/>
</dbReference>
<organism evidence="11 12">
    <name type="scientific">Roseateles flavus</name>
    <dbReference type="NCBI Taxonomy" id="3149041"/>
    <lineage>
        <taxon>Bacteria</taxon>
        <taxon>Pseudomonadati</taxon>
        <taxon>Pseudomonadota</taxon>
        <taxon>Betaproteobacteria</taxon>
        <taxon>Burkholderiales</taxon>
        <taxon>Sphaerotilaceae</taxon>
        <taxon>Roseateles</taxon>
    </lineage>
</organism>
<dbReference type="PROSITE" id="PS51903">
    <property type="entry name" value="CLP_R"/>
    <property type="match status" value="1"/>
</dbReference>
<keyword evidence="3 8" id="KW-0547">Nucleotide-binding</keyword>
<name>A0ABV0GGG2_9BURK</name>
<dbReference type="PRINTS" id="PR00300">
    <property type="entry name" value="CLPPROTEASEA"/>
</dbReference>
<dbReference type="PANTHER" id="PTHR11638:SF111">
    <property type="entry name" value="ATP-DEPENDENT CLP PROTEASE ATP-BINDING SUBUNIT CLPA"/>
    <property type="match status" value="1"/>
</dbReference>
<dbReference type="Pfam" id="PF02861">
    <property type="entry name" value="Clp_N"/>
    <property type="match status" value="1"/>
</dbReference>
<dbReference type="SMART" id="SM00382">
    <property type="entry name" value="AAA"/>
    <property type="match status" value="2"/>
</dbReference>
<dbReference type="Gene3D" id="1.10.8.60">
    <property type="match status" value="2"/>
</dbReference>
<keyword evidence="11" id="KW-0378">Hydrolase</keyword>
<dbReference type="Gene3D" id="3.40.50.300">
    <property type="entry name" value="P-loop containing nucleotide triphosphate hydrolases"/>
    <property type="match status" value="2"/>
</dbReference>
<evidence type="ECO:0000256" key="4">
    <source>
        <dbReference type="ARBA" id="ARBA00022840"/>
    </source>
</evidence>
<evidence type="ECO:0000256" key="2">
    <source>
        <dbReference type="ARBA" id="ARBA00022737"/>
    </source>
</evidence>
<proteinExistence type="inferred from homology"/>
<feature type="region of interest" description="Disordered" evidence="9">
    <location>
        <begin position="143"/>
        <end position="182"/>
    </location>
</feature>
<dbReference type="InterPro" id="IPR027417">
    <property type="entry name" value="P-loop_NTPase"/>
</dbReference>
<dbReference type="InterPro" id="IPR050130">
    <property type="entry name" value="ClpA_ClpB"/>
</dbReference>
<dbReference type="InterPro" id="IPR003593">
    <property type="entry name" value="AAA+_ATPase"/>
</dbReference>
<dbReference type="InterPro" id="IPR004176">
    <property type="entry name" value="Clp_R_N"/>
</dbReference>
<dbReference type="Pfam" id="PF17871">
    <property type="entry name" value="AAA_lid_9"/>
    <property type="match status" value="1"/>
</dbReference>
<dbReference type="GO" id="GO:0006508">
    <property type="term" value="P:proteolysis"/>
    <property type="evidence" value="ECO:0007669"/>
    <property type="project" value="UniProtKB-KW"/>
</dbReference>
<dbReference type="GO" id="GO:0005524">
    <property type="term" value="F:ATP binding"/>
    <property type="evidence" value="ECO:0007669"/>
    <property type="project" value="UniProtKB-KW"/>
</dbReference>
<gene>
    <name evidence="11" type="primary">clpA</name>
    <name evidence="11" type="ORF">ABDJ40_15320</name>
</gene>
<dbReference type="Gene3D" id="1.10.1780.10">
    <property type="entry name" value="Clp, N-terminal domain"/>
    <property type="match status" value="1"/>
</dbReference>
<dbReference type="InterPro" id="IPR019489">
    <property type="entry name" value="Clp_ATPase_C"/>
</dbReference>
<dbReference type="InterPro" id="IPR013461">
    <property type="entry name" value="ClpA"/>
</dbReference>
<dbReference type="PROSITE" id="PS00870">
    <property type="entry name" value="CLPAB_1"/>
    <property type="match status" value="1"/>
</dbReference>
<evidence type="ECO:0000256" key="5">
    <source>
        <dbReference type="ARBA" id="ARBA00023186"/>
    </source>
</evidence>
<feature type="domain" description="Clp R" evidence="10">
    <location>
        <begin position="1"/>
        <end position="146"/>
    </location>
</feature>
<dbReference type="PANTHER" id="PTHR11638">
    <property type="entry name" value="ATP-DEPENDENT CLP PROTEASE"/>
    <property type="match status" value="1"/>
</dbReference>
<keyword evidence="4 8" id="KW-0067">ATP-binding</keyword>
<dbReference type="EMBL" id="JBDPZC010000007">
    <property type="protein sequence ID" value="MEO3714135.1"/>
    <property type="molecule type" value="Genomic_DNA"/>
</dbReference>
<dbReference type="Proteomes" id="UP001462640">
    <property type="component" value="Unassembled WGS sequence"/>
</dbReference>
<dbReference type="Pfam" id="PF00004">
    <property type="entry name" value="AAA"/>
    <property type="match status" value="1"/>
</dbReference>
<dbReference type="Pfam" id="PF10431">
    <property type="entry name" value="ClpB_D2-small"/>
    <property type="match status" value="1"/>
</dbReference>
<keyword evidence="12" id="KW-1185">Reference proteome</keyword>
<evidence type="ECO:0000313" key="11">
    <source>
        <dbReference type="EMBL" id="MEO3714135.1"/>
    </source>
</evidence>
<protein>
    <submittedName>
        <fullName evidence="11">ATP-dependent Clp protease ATP-binding subunit ClpA</fullName>
    </submittedName>
</protein>
<comment type="caution">
    <text evidence="11">The sequence shown here is derived from an EMBL/GenBank/DDBJ whole genome shotgun (WGS) entry which is preliminary data.</text>
</comment>
<comment type="function">
    <text evidence="6">Part of a stress-induced multi-chaperone system, it is involved in the recovery of the cell from heat-induced damage, in cooperation with DnaK, DnaJ and GrpE. Acts before DnaK, in the processing of protein aggregates. Protein binding stimulates the ATPase activity; ATP hydrolysis unfolds the denatured protein aggregates, which probably helps expose new hydrophobic binding sites on the surface of ClpB-bound aggregates, contributing to the solubilization and refolding of denatured protein aggregates by DnaK.</text>
</comment>
<reference evidence="11 12" key="1">
    <citation type="submission" date="2024-05" db="EMBL/GenBank/DDBJ databases">
        <title>Roseateles sp. 2.12 16S ribosomal RNA gene Genome sequencing and assembly.</title>
        <authorList>
            <person name="Woo H."/>
        </authorList>
    </citation>
    <scope>NUCLEOTIDE SEQUENCE [LARGE SCALE GENOMIC DNA]</scope>
    <source>
        <strain evidence="11 12">2.12</strain>
    </source>
</reference>
<comment type="similarity">
    <text evidence="1 8">Belongs to the ClpA/ClpB family.</text>
</comment>
<dbReference type="InterPro" id="IPR036628">
    <property type="entry name" value="Clp_N_dom_sf"/>
</dbReference>
<dbReference type="PROSITE" id="PS00871">
    <property type="entry name" value="CLPAB_2"/>
    <property type="match status" value="1"/>
</dbReference>
<dbReference type="GO" id="GO:0008233">
    <property type="term" value="F:peptidase activity"/>
    <property type="evidence" value="ECO:0007669"/>
    <property type="project" value="UniProtKB-KW"/>
</dbReference>
<evidence type="ECO:0000256" key="3">
    <source>
        <dbReference type="ARBA" id="ARBA00022741"/>
    </source>
</evidence>
<dbReference type="SUPFAM" id="SSF81923">
    <property type="entry name" value="Double Clp-N motif"/>
    <property type="match status" value="1"/>
</dbReference>
<evidence type="ECO:0000259" key="10">
    <source>
        <dbReference type="PROSITE" id="PS51903"/>
    </source>
</evidence>
<dbReference type="CDD" id="cd19499">
    <property type="entry name" value="RecA-like_ClpB_Hsp104-like"/>
    <property type="match status" value="1"/>
</dbReference>
<keyword evidence="5 8" id="KW-0143">Chaperone</keyword>
<keyword evidence="2 7" id="KW-0677">Repeat</keyword>
<sequence length="777" mass="84514">MIAQELEVSLHMAFVEARQQRHEFITVEHLLQALLDNPSAAEVLRACSANIDDLRKSLSQFIKDNTPTVGGTEEVDTQPTLGFQRVIQRAIMHVQSTGSGKKEVTGANVLVAIFGEKDSHAVYYLHQQGVTRLDVVNYIAHGIKKSEPPEPPKGQEGQSGGSETEREEGEGAGAGGKGSPLEQFTQNLNQQAKDGKIDPLIGREAEVERVVQVLCRRRKNNPLLVGEAGVGKTAIAEGLAWRITEGDVPDVLAEAQVYALDMGALLAGTKYRGDFEQRLKAVLKQLKDQPNAILFIDEIHTLIGAGAASGGTLDASNLLKPALSSGAMKCIGATTFSEYRGIFEKDAALSRRFQKVDVAEPSVEQTIEILKGLKSRFEEHHSVKYALGALQAAAELSAKYINDRHLPDKAIDVIDEAGAAQRILPKSKQKKTITRAEVEDIVAKIARIPPASVSSDDRGKLKSLDRDLKSVVFGQDPAIDALAAAIKMARSGLGKPDKPIGSFLFSGPTGVGKTEVAKQLAYILGIELIRFDMSEYMERHAVSRLIGAPPGYVGFDQGGLLTEAVTKKPHSVLLLDEIEKAHPDVFNVLLQVMDHGSLTDNNGRKADFRNVIIIMTTNAGAEIMNKSTIGFTTQRQQGDEMADIKRLFTPEFRNRLDAIVSFRALDEEIILRVVDKFLLQLESQLAEKKVEVTFTDALRKQLAKKGFDPLMGARPMQRLIQDTIRRALADELLFGRLVDGGRLTVDVDAAGEVQLDILPSGKKSDSKPPKAEAATAG</sequence>
<dbReference type="InterPro" id="IPR028299">
    <property type="entry name" value="ClpA/B_CS2"/>
</dbReference>
<dbReference type="NCBIfam" id="TIGR02639">
    <property type="entry name" value="ClpA"/>
    <property type="match status" value="1"/>
</dbReference>
<dbReference type="Pfam" id="PF07724">
    <property type="entry name" value="AAA_2"/>
    <property type="match status" value="1"/>
</dbReference>
<dbReference type="InterPro" id="IPR041546">
    <property type="entry name" value="ClpA/ClpB_AAA_lid"/>
</dbReference>
<dbReference type="InterPro" id="IPR018368">
    <property type="entry name" value="ClpA/B_CS1"/>
</dbReference>
<evidence type="ECO:0000256" key="1">
    <source>
        <dbReference type="ARBA" id="ARBA00008675"/>
    </source>
</evidence>
<dbReference type="SMART" id="SM01086">
    <property type="entry name" value="ClpB_D2-small"/>
    <property type="match status" value="1"/>
</dbReference>
<evidence type="ECO:0000256" key="6">
    <source>
        <dbReference type="ARBA" id="ARBA00025613"/>
    </source>
</evidence>
<dbReference type="InterPro" id="IPR001270">
    <property type="entry name" value="ClpA/B"/>
</dbReference>
<evidence type="ECO:0000256" key="8">
    <source>
        <dbReference type="RuleBase" id="RU004432"/>
    </source>
</evidence>
<dbReference type="CDD" id="cd00009">
    <property type="entry name" value="AAA"/>
    <property type="match status" value="1"/>
</dbReference>
<dbReference type="RefSeq" id="WP_347611198.1">
    <property type="nucleotide sequence ID" value="NZ_JBDPZC010000007.1"/>
</dbReference>
<evidence type="ECO:0000256" key="7">
    <source>
        <dbReference type="PROSITE-ProRule" id="PRU01251"/>
    </source>
</evidence>